<sequence length="990" mass="110861">MYSKSENGVDGDDEREEEESEEDEEEEEEDEPRLKYQRMGGSVPSLLSNDAASCIAVAERMIALGTHGGSVHILDFLGNQVKEFHVHTAAVNDLCFDVEGEYIGSCSDDGSVVINGLFTEERMKFEYHRPMKAIAVDPGYANKSSRRFVTGGLAGQLYFNVKKWIGYRDQVLHSGEGPIHAVKWRASLIAWANDAGVKVYDAANDQRITFIERPRGSPHPEHLLPHLVWQDDTLLVIGWGTSVKIAVIRTNQNKGVNGTYKQIQMSSLNQVDIVASFQTSYSISGIAPYGDTLVILAYIPGEDREKDFSSTIPSRQGNAQRPEVRVVTWTNDELATDALPVHGFEHYKAKDYSLAHAPFSGSSYAGGQWAAGDEPFYYIVSPKDVVIAKPRDAEDHINWLLQHGCHEKALEAVEASKGRSELVDEVGSRYLDHLIVERKYAEAASLCPKLLRGSASAWERWVFHFAHLRQLPVLVPYIPIENPRLRDTAYEVALVALATNPSFHKDLLETVKSWPPGIYSTSPVISAIEPQLSTSSMTDPLKEVSKFACPSATFYISFTNIDYFATLACKALAELYVIDGQHDKAFSLYADVSGKYKVQLSCLLDHLEVLLLVSEVFHVAQLMMIDCKRAIPLLIQHRDLIPPPEVVSQLMAAENKDDSRYLMHLYLHALFEINPHAGRDYHDLQVCRYASKAAFSSMFSLISTPKFLSLIALDIFLVELYAEYDPKMLLPFLRSSQHYTLEKAIEFVNDQHDDELWEELIRQCLNKAEMVGVLLEHTVGNLDPLYIVNMLPNGLEIPRLRDRLVKIVTDYRTETSLRHGCNDILKADCVNLLIKYYKEAKRGIHLSDEVDEARSKRGEQRASNLVDRSLSIKSMEVKSKTRGGGRCCICFDPFSMQSVSIIAFFCCHAYHLTCLMESTNSVSSKKGAAAPSQGASSYYEYDNGEADEDEDEDTSSGAPQMRCILCTTAADEDDDDDDVTSSGALWKHYT</sequence>
<feature type="domain" description="RING-type" evidence="3">
    <location>
        <begin position="887"/>
        <end position="966"/>
    </location>
</feature>
<organism evidence="4">
    <name type="scientific">Ipomoea trifida</name>
    <name type="common">Morning glory</name>
    <dbReference type="NCBI Taxonomy" id="35884"/>
    <lineage>
        <taxon>Eukaryota</taxon>
        <taxon>Viridiplantae</taxon>
        <taxon>Streptophyta</taxon>
        <taxon>Embryophyta</taxon>
        <taxon>Tracheophyta</taxon>
        <taxon>Spermatophyta</taxon>
        <taxon>Magnoliopsida</taxon>
        <taxon>eudicotyledons</taxon>
        <taxon>Gunneridae</taxon>
        <taxon>Pentapetalae</taxon>
        <taxon>asterids</taxon>
        <taxon>lamiids</taxon>
        <taxon>Solanales</taxon>
        <taxon>Convolvulaceae</taxon>
        <taxon>Ipomoeeae</taxon>
        <taxon>Ipomoea</taxon>
    </lineage>
</organism>
<name>Q6JJ36_IPOTF</name>
<proteinExistence type="inferred from homology"/>
<dbReference type="PANTHER" id="PTHR12616">
    <property type="entry name" value="VACUOLAR PROTEIN SORTING VPS41"/>
    <property type="match status" value="1"/>
</dbReference>
<dbReference type="SUPFAM" id="SSF101908">
    <property type="entry name" value="Putative isomerase YbhE"/>
    <property type="match status" value="1"/>
</dbReference>
<evidence type="ECO:0000256" key="1">
    <source>
        <dbReference type="PIRNR" id="PIRNR028921"/>
    </source>
</evidence>
<dbReference type="EMBL" id="AH013750">
    <property type="protein sequence ID" value="AAS79596.1"/>
    <property type="molecule type" value="Genomic_DNA"/>
</dbReference>
<feature type="compositionally biased region" description="Acidic residues" evidence="2">
    <location>
        <begin position="970"/>
        <end position="979"/>
    </location>
</feature>
<dbReference type="SUPFAM" id="SSF57850">
    <property type="entry name" value="RING/U-box"/>
    <property type="match status" value="1"/>
</dbReference>
<keyword evidence="1" id="KW-0653">Protein transport</keyword>
<dbReference type="InterPro" id="IPR015943">
    <property type="entry name" value="WD40/YVTN_repeat-like_dom_sf"/>
</dbReference>
<dbReference type="GO" id="GO:0016236">
    <property type="term" value="P:macroautophagy"/>
    <property type="evidence" value="ECO:0007669"/>
    <property type="project" value="TreeGrafter"/>
</dbReference>
<feature type="compositionally biased region" description="Acidic residues" evidence="2">
    <location>
        <begin position="9"/>
        <end position="31"/>
    </location>
</feature>
<dbReference type="Pfam" id="PF23556">
    <property type="entry name" value="TPR_Vps41"/>
    <property type="match status" value="2"/>
</dbReference>
<reference evidence="4" key="1">
    <citation type="journal article" date="2004" name="Breed. Sci.">
        <title>Molecular Characterization of a 313-kb Genomic Region Containing the Self-incompatibility Locus of Ipomoea trifida, a Diploid Relative of Sweet Potato.</title>
        <authorList>
            <person name="Tomita R.N."/>
            <person name="Suzuki G."/>
            <person name="Yoshida K."/>
            <person name="Yano Y."/>
            <person name="Tsuchiya T."/>
            <person name="Kakeda K."/>
            <person name="Mukai Y."/>
            <person name="Kowyama Y."/>
        </authorList>
    </citation>
    <scope>NUCLEOTIDE SEQUENCE</scope>
</reference>
<comment type="similarity">
    <text evidence="1">Belongs to the VPS41 family.</text>
</comment>
<dbReference type="PANTHER" id="PTHR12616:SF1">
    <property type="entry name" value="VACUOLAR PROTEIN SORTING-ASSOCIATED PROTEIN 41 HOMOLOG"/>
    <property type="match status" value="1"/>
</dbReference>
<evidence type="ECO:0000256" key="2">
    <source>
        <dbReference type="SAM" id="MobiDB-lite"/>
    </source>
</evidence>
<evidence type="ECO:0000259" key="3">
    <source>
        <dbReference type="SMART" id="SM00184"/>
    </source>
</evidence>
<dbReference type="FunFam" id="2.130.10.10:FF:000554">
    <property type="entry name" value="Vacuolar protein sorting-associated protein 41 homolog"/>
    <property type="match status" value="1"/>
</dbReference>
<dbReference type="InterPro" id="IPR057779">
    <property type="entry name" value="Znf_RING_Vps41"/>
</dbReference>
<dbReference type="GO" id="GO:0009267">
    <property type="term" value="P:cellular response to starvation"/>
    <property type="evidence" value="ECO:0007669"/>
    <property type="project" value="TreeGrafter"/>
</dbReference>
<dbReference type="InterPro" id="IPR057780">
    <property type="entry name" value="Beta-prop_Vps41"/>
</dbReference>
<dbReference type="InterPro" id="IPR001680">
    <property type="entry name" value="WD40_rpt"/>
</dbReference>
<dbReference type="GO" id="GO:0006623">
    <property type="term" value="P:protein targeting to vacuole"/>
    <property type="evidence" value="ECO:0007669"/>
    <property type="project" value="InterPro"/>
</dbReference>
<dbReference type="InterPro" id="IPR045111">
    <property type="entry name" value="Vps41/Vps8"/>
</dbReference>
<feature type="region of interest" description="Disordered" evidence="2">
    <location>
        <begin position="1"/>
        <end position="35"/>
    </location>
</feature>
<dbReference type="GO" id="GO:0034058">
    <property type="term" value="P:endosomal vesicle fusion"/>
    <property type="evidence" value="ECO:0007669"/>
    <property type="project" value="UniProtKB-UniRule"/>
</dbReference>
<dbReference type="InterPro" id="IPR001841">
    <property type="entry name" value="Znf_RING"/>
</dbReference>
<dbReference type="Gene3D" id="2.130.10.10">
    <property type="entry name" value="YVTN repeat-like/Quinoprotein amine dehydrogenase"/>
    <property type="match status" value="1"/>
</dbReference>
<comment type="function">
    <text evidence="1">Required for vacuolar assembly and vacuolar traffic.</text>
</comment>
<dbReference type="Pfam" id="PF23555">
    <property type="entry name" value="zf-RING_Vps41"/>
    <property type="match status" value="1"/>
</dbReference>
<feature type="region of interest" description="Disordered" evidence="2">
    <location>
        <begin position="925"/>
        <end position="990"/>
    </location>
</feature>
<dbReference type="GO" id="GO:0030897">
    <property type="term" value="C:HOPS complex"/>
    <property type="evidence" value="ECO:0007669"/>
    <property type="project" value="UniProtKB-UniRule"/>
</dbReference>
<dbReference type="InterPro" id="IPR016902">
    <property type="entry name" value="Vps41"/>
</dbReference>
<evidence type="ECO:0000313" key="4">
    <source>
        <dbReference type="EMBL" id="AAS79596.1"/>
    </source>
</evidence>
<dbReference type="Pfam" id="PF23411">
    <property type="entry name" value="Beta-prop_Vps41"/>
    <property type="match status" value="1"/>
</dbReference>
<dbReference type="SMART" id="SM00320">
    <property type="entry name" value="WD40"/>
    <property type="match status" value="2"/>
</dbReference>
<dbReference type="CDD" id="cd16687">
    <property type="entry name" value="RING-H2_Vps8"/>
    <property type="match status" value="1"/>
</dbReference>
<dbReference type="GO" id="GO:0005770">
    <property type="term" value="C:late endosome"/>
    <property type="evidence" value="ECO:0007669"/>
    <property type="project" value="UniProtKB-UniRule"/>
</dbReference>
<accession>Q6JJ36</accession>
<dbReference type="AlphaFoldDB" id="Q6JJ36"/>
<protein>
    <recommendedName>
        <fullName evidence="1">Vacuolar protein sorting-associated protein 41 homolog</fullName>
    </recommendedName>
</protein>
<feature type="compositionally biased region" description="Acidic residues" evidence="2">
    <location>
        <begin position="942"/>
        <end position="954"/>
    </location>
</feature>
<dbReference type="PIRSF" id="PIRSF028921">
    <property type="entry name" value="VPS41"/>
    <property type="match status" value="1"/>
</dbReference>
<keyword evidence="1" id="KW-0813">Transport</keyword>
<dbReference type="SMART" id="SM00184">
    <property type="entry name" value="RING"/>
    <property type="match status" value="1"/>
</dbReference>